<dbReference type="Proteomes" id="UP001281614">
    <property type="component" value="Unassembled WGS sequence"/>
</dbReference>
<sequence length="108" mass="12215">MRLVKGGLCWMGVAFTWRRVPRLYRAVPQWCTDGPSLGRKRGPRRARLPSSAVSVTTHRWTALHSAQCAPSPAIKRPIEKNMQEKEGGRLRCRNGLQVAAANWILIRI</sequence>
<name>A0AAD9YPN9_COLKA</name>
<proteinExistence type="predicted"/>
<dbReference type="EMBL" id="VYYT01000057">
    <property type="protein sequence ID" value="KAK2773389.1"/>
    <property type="molecule type" value="Genomic_DNA"/>
</dbReference>
<protein>
    <submittedName>
        <fullName evidence="1">Uncharacterized protein</fullName>
    </submittedName>
</protein>
<gene>
    <name evidence="1" type="ORF">CKAH01_03849</name>
</gene>
<evidence type="ECO:0000313" key="1">
    <source>
        <dbReference type="EMBL" id="KAK2773389.1"/>
    </source>
</evidence>
<reference evidence="1" key="1">
    <citation type="submission" date="2023-02" db="EMBL/GenBank/DDBJ databases">
        <title>Colletotrichum kahawae CIFC_Que2 genome sequencing and assembly.</title>
        <authorList>
            <person name="Baroncelli R."/>
        </authorList>
    </citation>
    <scope>NUCLEOTIDE SEQUENCE</scope>
    <source>
        <strain evidence="1">CIFC_Que2</strain>
    </source>
</reference>
<evidence type="ECO:0000313" key="2">
    <source>
        <dbReference type="Proteomes" id="UP001281614"/>
    </source>
</evidence>
<keyword evidence="2" id="KW-1185">Reference proteome</keyword>
<dbReference type="AlphaFoldDB" id="A0AAD9YPN9"/>
<organism evidence="1 2">
    <name type="scientific">Colletotrichum kahawae</name>
    <name type="common">Coffee berry disease fungus</name>
    <dbReference type="NCBI Taxonomy" id="34407"/>
    <lineage>
        <taxon>Eukaryota</taxon>
        <taxon>Fungi</taxon>
        <taxon>Dikarya</taxon>
        <taxon>Ascomycota</taxon>
        <taxon>Pezizomycotina</taxon>
        <taxon>Sordariomycetes</taxon>
        <taxon>Hypocreomycetidae</taxon>
        <taxon>Glomerellales</taxon>
        <taxon>Glomerellaceae</taxon>
        <taxon>Colletotrichum</taxon>
        <taxon>Colletotrichum gloeosporioides species complex</taxon>
    </lineage>
</organism>
<comment type="caution">
    <text evidence="1">The sequence shown here is derived from an EMBL/GenBank/DDBJ whole genome shotgun (WGS) entry which is preliminary data.</text>
</comment>
<accession>A0AAD9YPN9</accession>